<proteinExistence type="predicted"/>
<accession>A0A3D8J3F4</accession>
<dbReference type="PANTHER" id="PTHR42798">
    <property type="entry name" value="LIPOPROTEIN-RELEASING SYSTEM ATP-BINDING PROTEIN LOLD"/>
    <property type="match status" value="1"/>
</dbReference>
<dbReference type="RefSeq" id="WP_115568687.1">
    <property type="nucleotide sequence ID" value="NZ_NXLV01000001.1"/>
</dbReference>
<keyword evidence="5" id="KW-1185">Reference proteome</keyword>
<dbReference type="InterPro" id="IPR003593">
    <property type="entry name" value="AAA+_ATPase"/>
</dbReference>
<evidence type="ECO:0000256" key="1">
    <source>
        <dbReference type="ARBA" id="ARBA00022741"/>
    </source>
</evidence>
<keyword evidence="1" id="KW-0547">Nucleotide-binding</keyword>
<evidence type="ECO:0000256" key="2">
    <source>
        <dbReference type="ARBA" id="ARBA00022840"/>
    </source>
</evidence>
<name>A0A3D8J3F4_9HELI</name>
<dbReference type="Proteomes" id="UP000257045">
    <property type="component" value="Unassembled WGS sequence"/>
</dbReference>
<protein>
    <submittedName>
        <fullName evidence="4">ABC transporter ATP-binding protein</fullName>
    </submittedName>
</protein>
<dbReference type="InterPro" id="IPR027417">
    <property type="entry name" value="P-loop_NTPase"/>
</dbReference>
<dbReference type="OrthoDB" id="9814623at2"/>
<dbReference type="SUPFAM" id="SSF52540">
    <property type="entry name" value="P-loop containing nucleoside triphosphate hydrolases"/>
    <property type="match status" value="1"/>
</dbReference>
<comment type="caution">
    <text evidence="4">The sequence shown here is derived from an EMBL/GenBank/DDBJ whole genome shotgun (WGS) entry which is preliminary data.</text>
</comment>
<dbReference type="InterPro" id="IPR003439">
    <property type="entry name" value="ABC_transporter-like_ATP-bd"/>
</dbReference>
<dbReference type="GO" id="GO:0016887">
    <property type="term" value="F:ATP hydrolysis activity"/>
    <property type="evidence" value="ECO:0007669"/>
    <property type="project" value="InterPro"/>
</dbReference>
<dbReference type="EMBL" id="NXLV01000001">
    <property type="protein sequence ID" value="RDU72057.1"/>
    <property type="molecule type" value="Genomic_DNA"/>
</dbReference>
<dbReference type="Gene3D" id="3.40.50.300">
    <property type="entry name" value="P-loop containing nucleotide triphosphate hydrolases"/>
    <property type="match status" value="1"/>
</dbReference>
<evidence type="ECO:0000313" key="5">
    <source>
        <dbReference type="Proteomes" id="UP000257045"/>
    </source>
</evidence>
<dbReference type="SMART" id="SM00382">
    <property type="entry name" value="AAA"/>
    <property type="match status" value="1"/>
</dbReference>
<gene>
    <name evidence="4" type="ORF">CQA58_00155</name>
</gene>
<dbReference type="GO" id="GO:0005524">
    <property type="term" value="F:ATP binding"/>
    <property type="evidence" value="ECO:0007669"/>
    <property type="project" value="UniProtKB-KW"/>
</dbReference>
<dbReference type="InterPro" id="IPR017871">
    <property type="entry name" value="ABC_transporter-like_CS"/>
</dbReference>
<keyword evidence="2 4" id="KW-0067">ATP-binding</keyword>
<organism evidence="4 5">
    <name type="scientific">Helicobacter brantae</name>
    <dbReference type="NCBI Taxonomy" id="375927"/>
    <lineage>
        <taxon>Bacteria</taxon>
        <taxon>Pseudomonadati</taxon>
        <taxon>Campylobacterota</taxon>
        <taxon>Epsilonproteobacteria</taxon>
        <taxon>Campylobacterales</taxon>
        <taxon>Helicobacteraceae</taxon>
        <taxon>Helicobacter</taxon>
    </lineage>
</organism>
<feature type="domain" description="ABC transporter" evidence="3">
    <location>
        <begin position="1"/>
        <end position="214"/>
    </location>
</feature>
<dbReference type="PROSITE" id="PS00211">
    <property type="entry name" value="ABC_TRANSPORTER_1"/>
    <property type="match status" value="1"/>
</dbReference>
<reference evidence="4 5" key="1">
    <citation type="submission" date="2018-04" db="EMBL/GenBank/DDBJ databases">
        <title>Novel Campyloabacter and Helicobacter Species and Strains.</title>
        <authorList>
            <person name="Mannion A.J."/>
            <person name="Shen Z."/>
            <person name="Fox J.G."/>
        </authorList>
    </citation>
    <scope>NUCLEOTIDE SEQUENCE [LARGE SCALE GENOMIC DNA]</scope>
    <source>
        <strain evidence="4 5">MIT 04-9366</strain>
    </source>
</reference>
<evidence type="ECO:0000313" key="4">
    <source>
        <dbReference type="EMBL" id="RDU72057.1"/>
    </source>
</evidence>
<dbReference type="Pfam" id="PF00005">
    <property type="entry name" value="ABC_tran"/>
    <property type="match status" value="1"/>
</dbReference>
<sequence length="215" mass="23863">MQLLKATDLSHSFETLLYEGVNLDCNEGESIAILGVSGSGKSTILNHLSTLLPPKSGSIDLLNQKNIYSLSIDELLALRRYGVGIIFQAHYLFRGFSTQENLAIASFLAHQEVDMKLLERMGISHTLSQQVGELSGGQQQRVSIARILCKKPKMIFADEPTGNLDKQTALSVMKIILEFLQERGAGMVLATHDEEIAKNCTKIFLLENKVFRQIK</sequence>
<dbReference type="PROSITE" id="PS50893">
    <property type="entry name" value="ABC_TRANSPORTER_2"/>
    <property type="match status" value="1"/>
</dbReference>
<dbReference type="PANTHER" id="PTHR42798:SF2">
    <property type="entry name" value="ABC TRANSPORTER ATP-BINDING PROTEIN MG467-RELATED"/>
    <property type="match status" value="1"/>
</dbReference>
<evidence type="ECO:0000259" key="3">
    <source>
        <dbReference type="PROSITE" id="PS50893"/>
    </source>
</evidence>
<dbReference type="AlphaFoldDB" id="A0A3D8J3F4"/>